<sequence length="71" mass="8255">MTVNHGGNLPKEYFLAYINLVMNAHNCSLNQAEDYMLDHFFKGNIYSFGTYTYSNFVKAVQEFSEVKRTMT</sequence>
<gene>
    <name evidence="1" type="ORF">EC501_02215</name>
</gene>
<comment type="caution">
    <text evidence="1">The sequence shown here is derived from an EMBL/GenBank/DDBJ whole genome shotgun (WGS) entry which is preliminary data.</text>
</comment>
<dbReference type="AlphaFoldDB" id="A0A3M8HFD2"/>
<protein>
    <submittedName>
        <fullName evidence="1">Uncharacterized protein</fullName>
    </submittedName>
</protein>
<dbReference type="EMBL" id="RHLQ01000003">
    <property type="protein sequence ID" value="RND01093.1"/>
    <property type="molecule type" value="Genomic_DNA"/>
</dbReference>
<dbReference type="Proteomes" id="UP000279909">
    <property type="component" value="Unassembled WGS sequence"/>
</dbReference>
<dbReference type="OrthoDB" id="2737810at2"/>
<evidence type="ECO:0000313" key="2">
    <source>
        <dbReference type="Proteomes" id="UP000279909"/>
    </source>
</evidence>
<accession>A0A3M8HFD2</accession>
<proteinExistence type="predicted"/>
<keyword evidence="2" id="KW-1185">Reference proteome</keyword>
<name>A0A3M8HFD2_9BACI</name>
<organism evidence="1 2">
    <name type="scientific">Lysinibacillus halotolerans</name>
    <dbReference type="NCBI Taxonomy" id="1368476"/>
    <lineage>
        <taxon>Bacteria</taxon>
        <taxon>Bacillati</taxon>
        <taxon>Bacillota</taxon>
        <taxon>Bacilli</taxon>
        <taxon>Bacillales</taxon>
        <taxon>Bacillaceae</taxon>
        <taxon>Lysinibacillus</taxon>
    </lineage>
</organism>
<reference evidence="1 2" key="1">
    <citation type="journal article" date="2014" name="Int. J. Syst. Evol. Microbiol.">
        <title>Lysinibacillus halotolerans sp. nov., isolated from saline-alkaline soil.</title>
        <authorList>
            <person name="Kong D."/>
            <person name="Wang Y."/>
            <person name="Zhao B."/>
            <person name="Li Y."/>
            <person name="Song J."/>
            <person name="Zhai Y."/>
            <person name="Zhang C."/>
            <person name="Wang H."/>
            <person name="Chen X."/>
            <person name="Zhao B."/>
            <person name="Ruan Z."/>
        </authorList>
    </citation>
    <scope>NUCLEOTIDE SEQUENCE [LARGE SCALE GENOMIC DNA]</scope>
    <source>
        <strain evidence="1 2">MCCC 1A12703</strain>
    </source>
</reference>
<evidence type="ECO:0000313" key="1">
    <source>
        <dbReference type="EMBL" id="RND01093.1"/>
    </source>
</evidence>
<dbReference type="RefSeq" id="WP_122970661.1">
    <property type="nucleotide sequence ID" value="NZ_RHLQ01000003.1"/>
</dbReference>